<name>A0AB37DDB3_STRSL</name>
<evidence type="ECO:0000313" key="2">
    <source>
        <dbReference type="EMBL" id="QGU81653.1"/>
    </source>
</evidence>
<evidence type="ECO:0000313" key="3">
    <source>
        <dbReference type="Proteomes" id="UP000422997"/>
    </source>
</evidence>
<accession>A0AB37DDB3</accession>
<dbReference type="InterPro" id="IPR025624">
    <property type="entry name" value="PcfK"/>
</dbReference>
<geneLocation type="plasmid" evidence="3"/>
<dbReference type="RefSeq" id="WP_156247134.1">
    <property type="nucleotide sequence ID" value="NZ_CP018188.1"/>
</dbReference>
<keyword evidence="2" id="KW-0614">Plasmid</keyword>
<organism evidence="2 3">
    <name type="scientific">Streptococcus salivarius</name>
    <dbReference type="NCBI Taxonomy" id="1304"/>
    <lineage>
        <taxon>Bacteria</taxon>
        <taxon>Bacillati</taxon>
        <taxon>Bacillota</taxon>
        <taxon>Bacilli</taxon>
        <taxon>Lactobacillales</taxon>
        <taxon>Streptococcaceae</taxon>
        <taxon>Streptococcus</taxon>
    </lineage>
</organism>
<reference evidence="2 3" key="1">
    <citation type="submission" date="2016-11" db="EMBL/GenBank/DDBJ databases">
        <title>The potential of Streptococcus salivarius to inhibit the production of volatile sulphur compounds in the oral cavity.</title>
        <authorList>
            <person name="Sun L."/>
            <person name="Li Z."/>
            <person name="Jin D."/>
            <person name="Zhao H."/>
        </authorList>
    </citation>
    <scope>NUCLEOTIDE SEQUENCE [LARGE SCALE GENOMIC DNA]</scope>
    <source>
        <strain evidence="2 3">ICDC2</strain>
        <plasmid evidence="3">Plasmid</plasmid>
    </source>
</reference>
<evidence type="ECO:0008006" key="4">
    <source>
        <dbReference type="Google" id="ProtNLM"/>
    </source>
</evidence>
<sequence length="189" mass="21484">MTDKIKIDAFDRFMAVSHFDDEMAEAHTPTEDAIHNWIVDHQEDDELISGILTHLDRTIKNAMRYCIRKASKSDYKNGQGAMVDDDTVFSWVKEYFTAEEVEIGSVFGRMSTGSKKPTKNPKKKSQTKKKTPKVETKSVVGKMTTGSKESTKKPKKKQTKKTPKTKKMPKEVGEQLDLFSDLSIEEGEF</sequence>
<feature type="compositionally biased region" description="Basic residues" evidence="1">
    <location>
        <begin position="153"/>
        <end position="167"/>
    </location>
</feature>
<evidence type="ECO:0000256" key="1">
    <source>
        <dbReference type="SAM" id="MobiDB-lite"/>
    </source>
</evidence>
<protein>
    <recommendedName>
        <fullName evidence="4">Phage protein</fullName>
    </recommendedName>
</protein>
<dbReference type="AlphaFoldDB" id="A0AB37DDB3"/>
<feature type="compositionally biased region" description="Basic residues" evidence="1">
    <location>
        <begin position="116"/>
        <end position="131"/>
    </location>
</feature>
<gene>
    <name evidence="2" type="ORF">BSR19_11010</name>
</gene>
<feature type="region of interest" description="Disordered" evidence="1">
    <location>
        <begin position="109"/>
        <end position="189"/>
    </location>
</feature>
<dbReference type="Proteomes" id="UP000422997">
    <property type="component" value="Plasmid unnamed"/>
</dbReference>
<dbReference type="Pfam" id="PF14058">
    <property type="entry name" value="PcfK"/>
    <property type="match status" value="1"/>
</dbReference>
<dbReference type="EMBL" id="CP018188">
    <property type="protein sequence ID" value="QGU81653.1"/>
    <property type="molecule type" value="Genomic_DNA"/>
</dbReference>
<proteinExistence type="predicted"/>